<name>A0ABS6S0Z6_9BACT</name>
<dbReference type="PANTHER" id="PTHR39324">
    <property type="entry name" value="CALCIUM DODECIN"/>
    <property type="match status" value="1"/>
</dbReference>
<proteinExistence type="predicted"/>
<dbReference type="Gene3D" id="3.30.1660.10">
    <property type="entry name" value="Flavin-binding protein dodecin"/>
    <property type="match status" value="1"/>
</dbReference>
<reference evidence="1 2" key="1">
    <citation type="journal article" date="2020" name="J Geophys Res Biogeosci">
        <title>Magnetotaxis as an Adaptation to Enable Bacterial Shuttling of Microbial Sulfur and Sulfur Cycling Across Aquatic Oxic#Anoxic Interfaces.</title>
        <authorList>
            <person name="Li J."/>
            <person name="Liu P."/>
            <person name="Wang J."/>
            <person name="Roberts A.P."/>
            <person name="Pan Y."/>
        </authorList>
    </citation>
    <scope>NUCLEOTIDE SEQUENCE [LARGE SCALE GENOMIC DNA]</scope>
    <source>
        <strain evidence="1 2">MYR-1_YQ</strain>
    </source>
</reference>
<gene>
    <name evidence="1" type="ORF">HWQ67_13125</name>
</gene>
<dbReference type="Proteomes" id="UP001196980">
    <property type="component" value="Unassembled WGS sequence"/>
</dbReference>
<dbReference type="InterPro" id="IPR025543">
    <property type="entry name" value="Dodecin-like"/>
</dbReference>
<sequence length="68" mass="7697">MVSKVVILVGQSPVSWEEATTNLIKEAQVSLRHITRILVTEFDVKMKEDGNVDAFRVKAEVSFRIEAH</sequence>
<dbReference type="PANTHER" id="PTHR39324:SF1">
    <property type="entry name" value="CALCIUM DODECIN"/>
    <property type="match status" value="1"/>
</dbReference>
<dbReference type="InterPro" id="IPR036694">
    <property type="entry name" value="Dodecin-like_sf"/>
</dbReference>
<dbReference type="RefSeq" id="WP_218253143.1">
    <property type="nucleotide sequence ID" value="NZ_JABXWD010000272.1"/>
</dbReference>
<dbReference type="SUPFAM" id="SSF89807">
    <property type="entry name" value="Dodecin-like"/>
    <property type="match status" value="1"/>
</dbReference>
<comment type="caution">
    <text evidence="1">The sequence shown here is derived from an EMBL/GenBank/DDBJ whole genome shotgun (WGS) entry which is preliminary data.</text>
</comment>
<evidence type="ECO:0000313" key="2">
    <source>
        <dbReference type="Proteomes" id="UP001196980"/>
    </source>
</evidence>
<dbReference type="EMBL" id="JABXWD010000272">
    <property type="protein sequence ID" value="MBV6342527.1"/>
    <property type="molecule type" value="Genomic_DNA"/>
</dbReference>
<organism evidence="1 2">
    <name type="scientific">Candidatus Magnetobacterium casense</name>
    <dbReference type="NCBI Taxonomy" id="1455061"/>
    <lineage>
        <taxon>Bacteria</taxon>
        <taxon>Pseudomonadati</taxon>
        <taxon>Nitrospirota</taxon>
        <taxon>Thermodesulfovibrionia</taxon>
        <taxon>Thermodesulfovibrionales</taxon>
        <taxon>Candidatus Magnetobacteriaceae</taxon>
        <taxon>Candidatus Magnetobacterium</taxon>
    </lineage>
</organism>
<protein>
    <submittedName>
        <fullName evidence="1">Dodecin domain-containing protein</fullName>
    </submittedName>
</protein>
<evidence type="ECO:0000313" key="1">
    <source>
        <dbReference type="EMBL" id="MBV6342527.1"/>
    </source>
</evidence>
<keyword evidence="2" id="KW-1185">Reference proteome</keyword>
<dbReference type="InterPro" id="IPR009923">
    <property type="entry name" value="Dodecin"/>
</dbReference>
<accession>A0ABS6S0Z6</accession>
<dbReference type="Pfam" id="PF07311">
    <property type="entry name" value="Dodecin"/>
    <property type="match status" value="1"/>
</dbReference>